<sequence>MGNGTQRKDRARVRAARASDVVEVARVLGRAFEQDPVNAWMFPDPDELPGRSRRLYAIEAGFEYLPHGRVEVAELHGKVVGAAMWGDPEASRTASAMALLRSAPHLAGLFEPRRLPVIMRGMGMLGASAPSTPHWYLSELGTDPDVRGAGAGVALLRSGLRRADQSGLPVHLESSKAENLPFYERFGFRTTEEITLPEGPTLYAMLREAGTGESVPAGRAADTAVRPQGAL</sequence>
<dbReference type="EMBL" id="JACHDO010000001">
    <property type="protein sequence ID" value="MBB5490578.1"/>
    <property type="molecule type" value="Genomic_DNA"/>
</dbReference>
<dbReference type="PANTHER" id="PTHR42791:SF1">
    <property type="entry name" value="N-ACETYLTRANSFERASE DOMAIN-CONTAINING PROTEIN"/>
    <property type="match status" value="1"/>
</dbReference>
<dbReference type="InterPro" id="IPR016181">
    <property type="entry name" value="Acyl_CoA_acyltransferase"/>
</dbReference>
<feature type="domain" description="N-acetyltransferase" evidence="1">
    <location>
        <begin position="11"/>
        <end position="208"/>
    </location>
</feature>
<dbReference type="Gene3D" id="3.40.630.30">
    <property type="match status" value="1"/>
</dbReference>
<accession>A0A840WKF5</accession>
<organism evidence="2 3">
    <name type="scientific">Nocardiopsis metallicus</name>
    <dbReference type="NCBI Taxonomy" id="179819"/>
    <lineage>
        <taxon>Bacteria</taxon>
        <taxon>Bacillati</taxon>
        <taxon>Actinomycetota</taxon>
        <taxon>Actinomycetes</taxon>
        <taxon>Streptosporangiales</taxon>
        <taxon>Nocardiopsidaceae</taxon>
        <taxon>Nocardiopsis</taxon>
    </lineage>
</organism>
<evidence type="ECO:0000313" key="3">
    <source>
        <dbReference type="Proteomes" id="UP000579647"/>
    </source>
</evidence>
<dbReference type="Proteomes" id="UP000579647">
    <property type="component" value="Unassembled WGS sequence"/>
</dbReference>
<evidence type="ECO:0000259" key="1">
    <source>
        <dbReference type="PROSITE" id="PS51186"/>
    </source>
</evidence>
<dbReference type="CDD" id="cd04301">
    <property type="entry name" value="NAT_SF"/>
    <property type="match status" value="1"/>
</dbReference>
<dbReference type="PANTHER" id="PTHR42791">
    <property type="entry name" value="GNAT FAMILY ACETYLTRANSFERASE"/>
    <property type="match status" value="1"/>
</dbReference>
<dbReference type="GO" id="GO:0016747">
    <property type="term" value="F:acyltransferase activity, transferring groups other than amino-acyl groups"/>
    <property type="evidence" value="ECO:0007669"/>
    <property type="project" value="InterPro"/>
</dbReference>
<dbReference type="InterPro" id="IPR000182">
    <property type="entry name" value="GNAT_dom"/>
</dbReference>
<name>A0A840WKF5_9ACTN</name>
<gene>
    <name evidence="2" type="ORF">HNR07_001715</name>
</gene>
<dbReference type="RefSeq" id="WP_184364110.1">
    <property type="nucleotide sequence ID" value="NZ_BAAAKM010000101.1"/>
</dbReference>
<keyword evidence="2" id="KW-0689">Ribosomal protein</keyword>
<reference evidence="2 3" key="1">
    <citation type="submission" date="2020-08" db="EMBL/GenBank/DDBJ databases">
        <title>Sequencing the genomes of 1000 actinobacteria strains.</title>
        <authorList>
            <person name="Klenk H.-P."/>
        </authorList>
    </citation>
    <scope>NUCLEOTIDE SEQUENCE [LARGE SCALE GENOMIC DNA]</scope>
    <source>
        <strain evidence="2 3">DSM 44598</strain>
    </source>
</reference>
<dbReference type="Pfam" id="PF00583">
    <property type="entry name" value="Acetyltransf_1"/>
    <property type="match status" value="1"/>
</dbReference>
<evidence type="ECO:0000313" key="2">
    <source>
        <dbReference type="EMBL" id="MBB5490578.1"/>
    </source>
</evidence>
<proteinExistence type="predicted"/>
<dbReference type="PROSITE" id="PS51186">
    <property type="entry name" value="GNAT"/>
    <property type="match status" value="1"/>
</dbReference>
<keyword evidence="2" id="KW-0687">Ribonucleoprotein</keyword>
<dbReference type="InterPro" id="IPR052523">
    <property type="entry name" value="Trichothecene_AcTrans"/>
</dbReference>
<dbReference type="SUPFAM" id="SSF55729">
    <property type="entry name" value="Acyl-CoA N-acyltransferases (Nat)"/>
    <property type="match status" value="1"/>
</dbReference>
<keyword evidence="3" id="KW-1185">Reference proteome</keyword>
<comment type="caution">
    <text evidence="2">The sequence shown here is derived from an EMBL/GenBank/DDBJ whole genome shotgun (WGS) entry which is preliminary data.</text>
</comment>
<dbReference type="AlphaFoldDB" id="A0A840WKF5"/>
<dbReference type="GO" id="GO:0005840">
    <property type="term" value="C:ribosome"/>
    <property type="evidence" value="ECO:0007669"/>
    <property type="project" value="UniProtKB-KW"/>
</dbReference>
<protein>
    <submittedName>
        <fullName evidence="2">Ribosomal protein S18 acetylase RimI-like enzyme</fullName>
    </submittedName>
</protein>